<keyword evidence="3" id="KW-1185">Reference proteome</keyword>
<dbReference type="EMBL" id="BAAAVA010000174">
    <property type="protein sequence ID" value="GAA2958227.1"/>
    <property type="molecule type" value="Genomic_DNA"/>
</dbReference>
<dbReference type="Proteomes" id="UP001501423">
    <property type="component" value="Unassembled WGS sequence"/>
</dbReference>
<reference evidence="3" key="1">
    <citation type="journal article" date="2019" name="Int. J. Syst. Evol. Microbiol.">
        <title>The Global Catalogue of Microorganisms (GCM) 10K type strain sequencing project: providing services to taxonomists for standard genome sequencing and annotation.</title>
        <authorList>
            <consortium name="The Broad Institute Genomics Platform"/>
            <consortium name="The Broad Institute Genome Sequencing Center for Infectious Disease"/>
            <person name="Wu L."/>
            <person name="Ma J."/>
        </authorList>
    </citation>
    <scope>NUCLEOTIDE SEQUENCE [LARGE SCALE GENOMIC DNA]</scope>
    <source>
        <strain evidence="3">JCM 9650</strain>
    </source>
</reference>
<comment type="caution">
    <text evidence="2">The sequence shown here is derived from an EMBL/GenBank/DDBJ whole genome shotgun (WGS) entry which is preliminary data.</text>
</comment>
<evidence type="ECO:0000313" key="2">
    <source>
        <dbReference type="EMBL" id="GAA2958227.1"/>
    </source>
</evidence>
<proteinExistence type="predicted"/>
<name>A0ABP6K376_9ACTN</name>
<dbReference type="RefSeq" id="WP_346091436.1">
    <property type="nucleotide sequence ID" value="NZ_BAAAVA010000174.1"/>
</dbReference>
<protein>
    <submittedName>
        <fullName evidence="2">Uncharacterized protein</fullName>
    </submittedName>
</protein>
<gene>
    <name evidence="2" type="ORF">GCM10010478_66710</name>
</gene>
<organism evidence="2 3">
    <name type="scientific">Streptomyces erythrogriseus</name>
    <dbReference type="NCBI Taxonomy" id="284027"/>
    <lineage>
        <taxon>Bacteria</taxon>
        <taxon>Bacillati</taxon>
        <taxon>Actinomycetota</taxon>
        <taxon>Actinomycetes</taxon>
        <taxon>Kitasatosporales</taxon>
        <taxon>Streptomycetaceae</taxon>
        <taxon>Streptomyces</taxon>
        <taxon>Streptomyces griseoincarnatus group</taxon>
    </lineage>
</organism>
<sequence length="84" mass="9103">MADTTRITVTLTAELVAALKELTDDVSGYVAEAAARELRRRLVEADLQRHQEKHGVFTEAEPADARSRIGGHTRAGASTGRSSR</sequence>
<feature type="region of interest" description="Disordered" evidence="1">
    <location>
        <begin position="50"/>
        <end position="84"/>
    </location>
</feature>
<accession>A0ABP6K376</accession>
<evidence type="ECO:0000313" key="3">
    <source>
        <dbReference type="Proteomes" id="UP001501423"/>
    </source>
</evidence>
<evidence type="ECO:0000256" key="1">
    <source>
        <dbReference type="SAM" id="MobiDB-lite"/>
    </source>
</evidence>